<feature type="domain" description="Protein kinase" evidence="5">
    <location>
        <begin position="1"/>
        <end position="282"/>
    </location>
</feature>
<keyword evidence="6" id="KW-0418">Kinase</keyword>
<organism evidence="6">
    <name type="scientific">Tetraselmis sp. GSL018</name>
    <dbReference type="NCBI Taxonomy" id="582737"/>
    <lineage>
        <taxon>Eukaryota</taxon>
        <taxon>Viridiplantae</taxon>
        <taxon>Chlorophyta</taxon>
        <taxon>core chlorophytes</taxon>
        <taxon>Chlorodendrophyceae</taxon>
        <taxon>Chlorodendrales</taxon>
        <taxon>Chlorodendraceae</taxon>
        <taxon>Tetraselmis</taxon>
    </lineage>
</organism>
<reference evidence="6" key="1">
    <citation type="submission" date="2014-05" db="EMBL/GenBank/DDBJ databases">
        <title>The transcriptome of the halophilic microalga Tetraselmis sp. GSL018 isolated from the Great Salt Lake, Utah.</title>
        <authorList>
            <person name="Jinkerson R.E."/>
            <person name="D'Adamo S."/>
            <person name="Posewitz M.C."/>
        </authorList>
    </citation>
    <scope>NUCLEOTIDE SEQUENCE</scope>
    <source>
        <strain evidence="6">GSL018</strain>
    </source>
</reference>
<dbReference type="InterPro" id="IPR000719">
    <property type="entry name" value="Prot_kinase_dom"/>
</dbReference>
<protein>
    <submittedName>
        <fullName evidence="6">Checkpoint serine/threonine-protein kinase</fullName>
    </submittedName>
</protein>
<comment type="subcellular location">
    <subcellularLocation>
        <location evidence="1">Chromosome</location>
        <location evidence="1">Centromere</location>
        <location evidence="1">Kinetochore</location>
    </subcellularLocation>
</comment>
<sequence>MDEDPGSDDSVVALKLETPPCKWEFYICEVLLGRLQDQYRTARFTNVKQLYLSQEASFMITDLGDSGTLHELLNMHRVKGQTLPEILAMFYAMDVFQMMHDLHSCKIIHADIKPDNLLLRHPVSWDGWDHDDPLSWRIAGLKLIDFGRAIDLEALAPGTCFMAEFSHECLRCIEMQESRPWTYQVDAYGVAAVLHYMLYGEDIKVQCAIESETGRNTYRLKNPFKRYWACSLWEEVFSALLNHNDLHSPPDWQRLTTLLHSHWLSAPLARELQTELRKQAILLHED</sequence>
<dbReference type="GO" id="GO:0007094">
    <property type="term" value="P:mitotic spindle assembly checkpoint signaling"/>
    <property type="evidence" value="ECO:0007669"/>
    <property type="project" value="InterPro"/>
</dbReference>
<dbReference type="Pfam" id="PF00069">
    <property type="entry name" value="Pkinase"/>
    <property type="match status" value="1"/>
</dbReference>
<proteinExistence type="predicted"/>
<dbReference type="GO" id="GO:0000776">
    <property type="term" value="C:kinetochore"/>
    <property type="evidence" value="ECO:0007669"/>
    <property type="project" value="UniProtKB-KW"/>
</dbReference>
<dbReference type="GO" id="GO:0005524">
    <property type="term" value="F:ATP binding"/>
    <property type="evidence" value="ECO:0007669"/>
    <property type="project" value="InterPro"/>
</dbReference>
<evidence type="ECO:0000259" key="5">
    <source>
        <dbReference type="PROSITE" id="PS50011"/>
    </source>
</evidence>
<dbReference type="Gene3D" id="1.10.510.10">
    <property type="entry name" value="Transferase(Phosphotransferase) domain 1"/>
    <property type="match status" value="1"/>
</dbReference>
<evidence type="ECO:0000256" key="1">
    <source>
        <dbReference type="ARBA" id="ARBA00004629"/>
    </source>
</evidence>
<accession>A0A061S2V5</accession>
<dbReference type="GO" id="GO:0004672">
    <property type="term" value="F:protein kinase activity"/>
    <property type="evidence" value="ECO:0007669"/>
    <property type="project" value="InterPro"/>
</dbReference>
<dbReference type="GO" id="GO:0032991">
    <property type="term" value="C:protein-containing complex"/>
    <property type="evidence" value="ECO:0007669"/>
    <property type="project" value="UniProtKB-ARBA"/>
</dbReference>
<dbReference type="EMBL" id="GBEZ01008166">
    <property type="protein sequence ID" value="JAC77354.1"/>
    <property type="molecule type" value="Transcribed_RNA"/>
</dbReference>
<keyword evidence="6" id="KW-0808">Transferase</keyword>
<dbReference type="PANTHER" id="PTHR14030">
    <property type="entry name" value="MITOTIC CHECKPOINT SERINE/THREONINE-PROTEIN KINASE BUB1"/>
    <property type="match status" value="1"/>
</dbReference>
<dbReference type="InterPro" id="IPR008271">
    <property type="entry name" value="Ser/Thr_kinase_AS"/>
</dbReference>
<keyword evidence="2" id="KW-0158">Chromosome</keyword>
<dbReference type="GO" id="GO:0051754">
    <property type="term" value="P:meiotic sister chromatid cohesion, centromeric"/>
    <property type="evidence" value="ECO:0007669"/>
    <property type="project" value="TreeGrafter"/>
</dbReference>
<gene>
    <name evidence="6" type="primary">BUB1</name>
    <name evidence="6" type="ORF">TSPGSL018_17945</name>
</gene>
<dbReference type="InterPro" id="IPR015661">
    <property type="entry name" value="Bub1/Mad3"/>
</dbReference>
<evidence type="ECO:0000256" key="2">
    <source>
        <dbReference type="ARBA" id="ARBA00022454"/>
    </source>
</evidence>
<dbReference type="PROSITE" id="PS50011">
    <property type="entry name" value="PROTEIN_KINASE_DOM"/>
    <property type="match status" value="1"/>
</dbReference>
<evidence type="ECO:0000256" key="4">
    <source>
        <dbReference type="ARBA" id="ARBA00023328"/>
    </source>
</evidence>
<dbReference type="PROSITE" id="PS00108">
    <property type="entry name" value="PROTEIN_KINASE_ST"/>
    <property type="match status" value="1"/>
</dbReference>
<keyword evidence="4" id="KW-0137">Centromere</keyword>
<name>A0A061S2V5_9CHLO</name>
<dbReference type="SUPFAM" id="SSF56112">
    <property type="entry name" value="Protein kinase-like (PK-like)"/>
    <property type="match status" value="1"/>
</dbReference>
<evidence type="ECO:0000256" key="3">
    <source>
        <dbReference type="ARBA" id="ARBA00022838"/>
    </source>
</evidence>
<evidence type="ECO:0000313" key="6">
    <source>
        <dbReference type="EMBL" id="JAC77354.1"/>
    </source>
</evidence>
<dbReference type="AlphaFoldDB" id="A0A061S2V5"/>
<dbReference type="SMART" id="SM00220">
    <property type="entry name" value="S_TKc"/>
    <property type="match status" value="1"/>
</dbReference>
<keyword evidence="3" id="KW-0995">Kinetochore</keyword>
<dbReference type="PANTHER" id="PTHR14030:SF4">
    <property type="entry name" value="BUB1 KINASE, ISOFORM A-RELATED"/>
    <property type="match status" value="1"/>
</dbReference>
<dbReference type="InterPro" id="IPR011009">
    <property type="entry name" value="Kinase-like_dom_sf"/>
</dbReference>